<keyword evidence="5 7" id="KW-1133">Transmembrane helix</keyword>
<accession>A0A7R9TR41</accession>
<evidence type="ECO:0000256" key="4">
    <source>
        <dbReference type="ARBA" id="ARBA00022692"/>
    </source>
</evidence>
<evidence type="ECO:0000256" key="5">
    <source>
        <dbReference type="ARBA" id="ARBA00022989"/>
    </source>
</evidence>
<feature type="transmembrane region" description="Helical" evidence="7">
    <location>
        <begin position="124"/>
        <end position="149"/>
    </location>
</feature>
<protein>
    <recommendedName>
        <fullName evidence="7">PRA1 family protein</fullName>
    </recommendedName>
</protein>
<comment type="function">
    <text evidence="1 7">May be involved in both secretory and endocytic intracellular trafficking in the endosomal/prevacuolar compartments.</text>
</comment>
<dbReference type="EMBL" id="HBDY01011072">
    <property type="protein sequence ID" value="CAD8242677.1"/>
    <property type="molecule type" value="Transcribed_RNA"/>
</dbReference>
<dbReference type="PANTHER" id="PTHR19317:SF0">
    <property type="entry name" value="PRENYLATED RAB ACCEPTOR PROTEIN 1"/>
    <property type="match status" value="1"/>
</dbReference>
<gene>
    <name evidence="8" type="ORF">MPUS1402_LOCUS8357</name>
</gene>
<dbReference type="AlphaFoldDB" id="A0A7R9TR41"/>
<evidence type="ECO:0000256" key="2">
    <source>
        <dbReference type="ARBA" id="ARBA00004141"/>
    </source>
</evidence>
<keyword evidence="4 7" id="KW-0812">Transmembrane</keyword>
<organism evidence="8">
    <name type="scientific">Micromonas pusilla</name>
    <name type="common">Picoplanktonic green alga</name>
    <name type="synonym">Chromulina pusilla</name>
    <dbReference type="NCBI Taxonomy" id="38833"/>
    <lineage>
        <taxon>Eukaryota</taxon>
        <taxon>Viridiplantae</taxon>
        <taxon>Chlorophyta</taxon>
        <taxon>Mamiellophyceae</taxon>
        <taxon>Mamiellales</taxon>
        <taxon>Mamiellaceae</taxon>
        <taxon>Micromonas</taxon>
    </lineage>
</organism>
<evidence type="ECO:0000256" key="6">
    <source>
        <dbReference type="ARBA" id="ARBA00023136"/>
    </source>
</evidence>
<name>A0A7R9TR41_MICPS</name>
<evidence type="ECO:0000313" key="8">
    <source>
        <dbReference type="EMBL" id="CAD8242677.1"/>
    </source>
</evidence>
<keyword evidence="6 7" id="KW-0472">Membrane</keyword>
<dbReference type="PANTHER" id="PTHR19317">
    <property type="entry name" value="PRENYLATED RAB ACCEPTOR 1-RELATED"/>
    <property type="match status" value="1"/>
</dbReference>
<dbReference type="GO" id="GO:0005794">
    <property type="term" value="C:Golgi apparatus"/>
    <property type="evidence" value="ECO:0007669"/>
    <property type="project" value="TreeGrafter"/>
</dbReference>
<sequence length="190" mass="20571">MAEVTQTTGSPFMAALGKIKETTMHVVGQRKPMSEILDRTAYQRPASFSEATGRMQKNLNYFKINYILFTAVVLAAFIMYHPSSLVMLGAISAAWGYVYMVRTEPLKIGERPVSDREKFLGMSGASILAVFFMSSAGSVMLSAMGVALLCIGAHSAVRVPDDLFIDDSANENGFFSFLQPPRPGLTGGPA</sequence>
<feature type="transmembrane region" description="Helical" evidence="7">
    <location>
        <begin position="64"/>
        <end position="80"/>
    </location>
</feature>
<dbReference type="Pfam" id="PF03208">
    <property type="entry name" value="PRA1"/>
    <property type="match status" value="1"/>
</dbReference>
<dbReference type="GO" id="GO:0016192">
    <property type="term" value="P:vesicle-mediated transport"/>
    <property type="evidence" value="ECO:0007669"/>
    <property type="project" value="UniProtKB-ARBA"/>
</dbReference>
<dbReference type="GO" id="GO:0005783">
    <property type="term" value="C:endoplasmic reticulum"/>
    <property type="evidence" value="ECO:0007669"/>
    <property type="project" value="UniProtKB-ARBA"/>
</dbReference>
<dbReference type="GO" id="GO:0016020">
    <property type="term" value="C:membrane"/>
    <property type="evidence" value="ECO:0007669"/>
    <property type="project" value="UniProtKB-SubCell"/>
</dbReference>
<comment type="similarity">
    <text evidence="3 7">Belongs to the PRA1 family.</text>
</comment>
<keyword evidence="7" id="KW-0813">Transport</keyword>
<reference evidence="8" key="1">
    <citation type="submission" date="2021-01" db="EMBL/GenBank/DDBJ databases">
        <authorList>
            <person name="Corre E."/>
            <person name="Pelletier E."/>
            <person name="Niang G."/>
            <person name="Scheremetjew M."/>
            <person name="Finn R."/>
            <person name="Kale V."/>
            <person name="Holt S."/>
            <person name="Cochrane G."/>
            <person name="Meng A."/>
            <person name="Brown T."/>
            <person name="Cohen L."/>
        </authorList>
    </citation>
    <scope>NUCLEOTIDE SEQUENCE</scope>
    <source>
        <strain evidence="8">RCC1614</strain>
    </source>
</reference>
<proteinExistence type="inferred from homology"/>
<evidence type="ECO:0000256" key="1">
    <source>
        <dbReference type="ARBA" id="ARBA00002501"/>
    </source>
</evidence>
<evidence type="ECO:0000256" key="7">
    <source>
        <dbReference type="RuleBase" id="RU363107"/>
    </source>
</evidence>
<dbReference type="OMA" id="MQKNLNY"/>
<comment type="subcellular location">
    <subcellularLocation>
        <location evidence="2 7">Membrane</location>
        <topology evidence="2 7">Multi-pass membrane protein</topology>
    </subcellularLocation>
</comment>
<dbReference type="InterPro" id="IPR004895">
    <property type="entry name" value="Prenylated_rab_accept_PRA1"/>
</dbReference>
<evidence type="ECO:0000256" key="3">
    <source>
        <dbReference type="ARBA" id="ARBA00006483"/>
    </source>
</evidence>